<feature type="binding site" evidence="1">
    <location>
        <position position="119"/>
    </location>
    <ligand>
        <name>Mg(2+)</name>
        <dbReference type="ChEBI" id="CHEBI:18420"/>
    </ligand>
</feature>
<dbReference type="InterPro" id="IPR036704">
    <property type="entry name" value="RraA/RraA-like_sf"/>
</dbReference>
<accession>A0A7C1FQI8</accession>
<dbReference type="PANTHER" id="PTHR33254:SF16">
    <property type="entry name" value="BLR3842 PROTEIN"/>
    <property type="match status" value="1"/>
</dbReference>
<protein>
    <submittedName>
        <fullName evidence="2">4-carboxy-4-hydroxy-2-oxoadipate aldolase/oxaloacetate decarboxylase</fullName>
    </submittedName>
</protein>
<dbReference type="SUPFAM" id="SSF89562">
    <property type="entry name" value="RraA-like"/>
    <property type="match status" value="1"/>
</dbReference>
<dbReference type="InterPro" id="IPR005493">
    <property type="entry name" value="RraA/RraA-like"/>
</dbReference>
<keyword evidence="1" id="KW-0479">Metal-binding</keyword>
<dbReference type="PANTHER" id="PTHR33254">
    <property type="entry name" value="4-HYDROXY-4-METHYL-2-OXOGLUTARATE ALDOLASE 3-RELATED"/>
    <property type="match status" value="1"/>
</dbReference>
<feature type="binding site" evidence="1">
    <location>
        <position position="118"/>
    </location>
    <ligand>
        <name>substrate</name>
    </ligand>
</feature>
<keyword evidence="1" id="KW-0460">Magnesium</keyword>
<dbReference type="CDD" id="cd16841">
    <property type="entry name" value="RraA_family"/>
    <property type="match status" value="1"/>
</dbReference>
<name>A0A7C1FQI8_THERO</name>
<dbReference type="AlphaFoldDB" id="A0A7C1FQI8"/>
<gene>
    <name evidence="2" type="ORF">ENP47_01365</name>
</gene>
<organism evidence="2">
    <name type="scientific">Thermomicrobium roseum</name>
    <dbReference type="NCBI Taxonomy" id="500"/>
    <lineage>
        <taxon>Bacteria</taxon>
        <taxon>Pseudomonadati</taxon>
        <taxon>Thermomicrobiota</taxon>
        <taxon>Thermomicrobia</taxon>
        <taxon>Thermomicrobiales</taxon>
        <taxon>Thermomicrobiaceae</taxon>
        <taxon>Thermomicrobium</taxon>
    </lineage>
</organism>
<comment type="cofactor">
    <cofactor evidence="1">
        <name>Mg(2+)</name>
        <dbReference type="ChEBI" id="CHEBI:18420"/>
    </cofactor>
</comment>
<evidence type="ECO:0000256" key="1">
    <source>
        <dbReference type="PIRSR" id="PIRSR605493-1"/>
    </source>
</evidence>
<feature type="binding site" evidence="1">
    <location>
        <begin position="96"/>
        <end position="99"/>
    </location>
    <ligand>
        <name>substrate</name>
    </ligand>
</feature>
<sequence>MTRAEERAIEDPVLTEACQAFSELGVATVYEASGRQGLIDLPLIPITPGQRVAGPALTVLCGQGDNLMVHAVMERVFPGAVLVITMPEPEPVALVGELLAIQAKVRGAAALLVDAAVRDVDELRAMGLPVWTRFIRVRGATKEKIGGIDVPVVVGGAQIQPGDIVVLDDDGAVVVARERVASVLESARARAEREARLRERLQAGELTYDLHGLRAVVERQR</sequence>
<proteinExistence type="predicted"/>
<reference evidence="2" key="1">
    <citation type="journal article" date="2020" name="mSystems">
        <title>Genome- and Community-Level Interaction Insights into Carbon Utilization and Element Cycling Functions of Hydrothermarchaeota in Hydrothermal Sediment.</title>
        <authorList>
            <person name="Zhou Z."/>
            <person name="Liu Y."/>
            <person name="Xu W."/>
            <person name="Pan J."/>
            <person name="Luo Z.H."/>
            <person name="Li M."/>
        </authorList>
    </citation>
    <scope>NUCLEOTIDE SEQUENCE [LARGE SCALE GENOMIC DNA]</scope>
    <source>
        <strain evidence="2">SpSt-222</strain>
    </source>
</reference>
<evidence type="ECO:0000313" key="2">
    <source>
        <dbReference type="EMBL" id="HEF64253.1"/>
    </source>
</evidence>
<dbReference type="Gene3D" id="3.50.30.40">
    <property type="entry name" value="Ribonuclease E inhibitor RraA/RraA-like"/>
    <property type="match status" value="1"/>
</dbReference>
<dbReference type="Pfam" id="PF03737">
    <property type="entry name" value="RraA-like"/>
    <property type="match status" value="1"/>
</dbReference>
<dbReference type="NCBIfam" id="NF006731">
    <property type="entry name" value="PRK09262.1"/>
    <property type="match status" value="1"/>
</dbReference>
<dbReference type="GO" id="GO:0046872">
    <property type="term" value="F:metal ion binding"/>
    <property type="evidence" value="ECO:0007669"/>
    <property type="project" value="UniProtKB-KW"/>
</dbReference>
<comment type="caution">
    <text evidence="2">The sequence shown here is derived from an EMBL/GenBank/DDBJ whole genome shotgun (WGS) entry which is preliminary data.</text>
</comment>
<dbReference type="EMBL" id="DSJL01000002">
    <property type="protein sequence ID" value="HEF64253.1"/>
    <property type="molecule type" value="Genomic_DNA"/>
</dbReference>